<dbReference type="AlphaFoldDB" id="A0ABD0UN64"/>
<reference evidence="1 2" key="1">
    <citation type="journal article" date="2024" name="Plant Biotechnol. J.">
        <title>Dendrobium thyrsiflorum genome and its molecular insights into genes involved in important horticultural traits.</title>
        <authorList>
            <person name="Chen B."/>
            <person name="Wang J.Y."/>
            <person name="Zheng P.J."/>
            <person name="Li K.L."/>
            <person name="Liang Y.M."/>
            <person name="Chen X.F."/>
            <person name="Zhang C."/>
            <person name="Zhao X."/>
            <person name="He X."/>
            <person name="Zhang G.Q."/>
            <person name="Liu Z.J."/>
            <person name="Xu Q."/>
        </authorList>
    </citation>
    <scope>NUCLEOTIDE SEQUENCE [LARGE SCALE GENOMIC DNA]</scope>
    <source>
        <strain evidence="1">GZMU011</strain>
    </source>
</reference>
<accession>A0ABD0UN64</accession>
<comment type="caution">
    <text evidence="1">The sequence shown here is derived from an EMBL/GenBank/DDBJ whole genome shotgun (WGS) entry which is preliminary data.</text>
</comment>
<gene>
    <name evidence="1" type="ORF">M5K25_019945</name>
</gene>
<proteinExistence type="predicted"/>
<evidence type="ECO:0000313" key="2">
    <source>
        <dbReference type="Proteomes" id="UP001552299"/>
    </source>
</evidence>
<protein>
    <submittedName>
        <fullName evidence="1">Uncharacterized protein</fullName>
    </submittedName>
</protein>
<dbReference type="Proteomes" id="UP001552299">
    <property type="component" value="Unassembled WGS sequence"/>
</dbReference>
<name>A0ABD0UN64_DENTH</name>
<keyword evidence="2" id="KW-1185">Reference proteome</keyword>
<evidence type="ECO:0000313" key="1">
    <source>
        <dbReference type="EMBL" id="KAL0911781.1"/>
    </source>
</evidence>
<sequence length="102" mass="11676">MLGFATEKCEASSGSFLQLRLDQEGNSGRSLAWKLAKARRLEEEKCRRRCAFVCPLILSTLENNNRGFYEGFTGNIREAARYPGFEQRFDGYEGYNDQFSSN</sequence>
<dbReference type="EMBL" id="JANQDX010000015">
    <property type="protein sequence ID" value="KAL0911781.1"/>
    <property type="molecule type" value="Genomic_DNA"/>
</dbReference>
<organism evidence="1 2">
    <name type="scientific">Dendrobium thyrsiflorum</name>
    <name type="common">Pinecone-like raceme dendrobium</name>
    <name type="synonym">Orchid</name>
    <dbReference type="NCBI Taxonomy" id="117978"/>
    <lineage>
        <taxon>Eukaryota</taxon>
        <taxon>Viridiplantae</taxon>
        <taxon>Streptophyta</taxon>
        <taxon>Embryophyta</taxon>
        <taxon>Tracheophyta</taxon>
        <taxon>Spermatophyta</taxon>
        <taxon>Magnoliopsida</taxon>
        <taxon>Liliopsida</taxon>
        <taxon>Asparagales</taxon>
        <taxon>Orchidaceae</taxon>
        <taxon>Epidendroideae</taxon>
        <taxon>Malaxideae</taxon>
        <taxon>Dendrobiinae</taxon>
        <taxon>Dendrobium</taxon>
    </lineage>
</organism>